<keyword evidence="1" id="KW-0880">Kelch repeat</keyword>
<accession>A0ABD1HD69</accession>
<dbReference type="EMBL" id="JBEAFC010000006">
    <property type="protein sequence ID" value="KAL1553458.1"/>
    <property type="molecule type" value="Genomic_DNA"/>
</dbReference>
<dbReference type="PANTHER" id="PTHR46647:SF1">
    <property type="entry name" value="RAB9 EFFECTOR PROTEIN WITH KELCH MOTIFS"/>
    <property type="match status" value="1"/>
</dbReference>
<dbReference type="Proteomes" id="UP001567538">
    <property type="component" value="Unassembled WGS sequence"/>
</dbReference>
<evidence type="ECO:0000256" key="2">
    <source>
        <dbReference type="ARBA" id="ARBA00022737"/>
    </source>
</evidence>
<evidence type="ECO:0000256" key="3">
    <source>
        <dbReference type="SAM" id="MobiDB-lite"/>
    </source>
</evidence>
<sequence length="615" mass="66661">MAIRWEKVQVSGVGGGPGVRWGHTCNAIGGGKLLYVFGGYGKNQCQTNQVHVYDAVNMFWSEPVVNGTPPTPRDSHSCTTVGDNLFVFGGTDGRRPLNDLLLLQTSSNTWVIPSVRGDAPEPREGHSAALIGKRLFVFGGCGKYENSEVYYDDLYILNTETFVWKRVFPTGTPPSKRDSHTCASWNNKIIVVGGEDSSNYYLSDVHILDADTLVWFKLNTTGQLLPPRAGHTTICLGKKMFVFGGFSDEQNLYNDVYMLDIESGAWIKISAVGEGPSGRFSMAGESLDPHMGGVLVFIGGCNKNLEALDDMYYLHTGISREIERDEKRNEKLSLRKQLKLKCQEQNTTTPGYEKASYGAEHEDDTTIYQPTPISSYMPAGKITDASIMFISKTPTILLDWRQKFYLNEYQAPLGEKTFQARVFKSFPDGYTIETIIDGKPLRGVLFSNKPSSTSMAVDNFNGKTEALKINDPNMHGGHNSGVESEKPLQHDAIVVEQADDAGNDEEGAKAQVEITTSETKYPDAESSIAQEVPGASEMHLSPAGNAGASETHLAPAGNVGASETHLAPAGNAGASETHLSPAGTAGSDAPNNPSLIDAEMHEEDVSAAVKDQTLA</sequence>
<dbReference type="InterPro" id="IPR006652">
    <property type="entry name" value="Kelch_1"/>
</dbReference>
<dbReference type="PANTHER" id="PTHR46647">
    <property type="entry name" value="RAB9 EFFECTOR PROTEIN WITH KELCH MOTIFS"/>
    <property type="match status" value="1"/>
</dbReference>
<protein>
    <submittedName>
        <fullName evidence="4">Uncharacterized protein</fullName>
    </submittedName>
</protein>
<organism evidence="4 5">
    <name type="scientific">Salvia divinorum</name>
    <name type="common">Maria pastora</name>
    <name type="synonym">Diviner's sage</name>
    <dbReference type="NCBI Taxonomy" id="28513"/>
    <lineage>
        <taxon>Eukaryota</taxon>
        <taxon>Viridiplantae</taxon>
        <taxon>Streptophyta</taxon>
        <taxon>Embryophyta</taxon>
        <taxon>Tracheophyta</taxon>
        <taxon>Spermatophyta</taxon>
        <taxon>Magnoliopsida</taxon>
        <taxon>eudicotyledons</taxon>
        <taxon>Gunneridae</taxon>
        <taxon>Pentapetalae</taxon>
        <taxon>asterids</taxon>
        <taxon>lamiids</taxon>
        <taxon>Lamiales</taxon>
        <taxon>Lamiaceae</taxon>
        <taxon>Nepetoideae</taxon>
        <taxon>Mentheae</taxon>
        <taxon>Salviinae</taxon>
        <taxon>Salvia</taxon>
        <taxon>Salvia subgen. Calosphace</taxon>
    </lineage>
</organism>
<proteinExistence type="predicted"/>
<keyword evidence="2" id="KW-0677">Repeat</keyword>
<evidence type="ECO:0000313" key="4">
    <source>
        <dbReference type="EMBL" id="KAL1553458.1"/>
    </source>
</evidence>
<keyword evidence="5" id="KW-1185">Reference proteome</keyword>
<evidence type="ECO:0000256" key="1">
    <source>
        <dbReference type="ARBA" id="ARBA00022441"/>
    </source>
</evidence>
<dbReference type="InterPro" id="IPR015915">
    <property type="entry name" value="Kelch-typ_b-propeller"/>
</dbReference>
<reference evidence="4 5" key="1">
    <citation type="submission" date="2024-06" db="EMBL/GenBank/DDBJ databases">
        <title>A chromosome level genome sequence of Diviner's sage (Salvia divinorum).</title>
        <authorList>
            <person name="Ford S.A."/>
            <person name="Ro D.-K."/>
            <person name="Ness R.W."/>
            <person name="Phillips M.A."/>
        </authorList>
    </citation>
    <scope>NUCLEOTIDE SEQUENCE [LARGE SCALE GENOMIC DNA]</scope>
    <source>
        <strain evidence="4">SAF-2024a</strain>
        <tissue evidence="4">Leaf</tissue>
    </source>
</reference>
<dbReference type="Pfam" id="PF01344">
    <property type="entry name" value="Kelch_1"/>
    <property type="match status" value="1"/>
</dbReference>
<dbReference type="SUPFAM" id="SSF117281">
    <property type="entry name" value="Kelch motif"/>
    <property type="match status" value="1"/>
</dbReference>
<dbReference type="Gene3D" id="2.120.10.80">
    <property type="entry name" value="Kelch-type beta propeller"/>
    <property type="match status" value="2"/>
</dbReference>
<name>A0ABD1HD69_SALDI</name>
<gene>
    <name evidence="4" type="ORF">AAHA92_14131</name>
</gene>
<dbReference type="Pfam" id="PF24681">
    <property type="entry name" value="Kelch_KLHDC2_KLHL20_DRC7"/>
    <property type="match status" value="1"/>
</dbReference>
<feature type="region of interest" description="Disordered" evidence="3">
    <location>
        <begin position="499"/>
        <end position="615"/>
    </location>
</feature>
<dbReference type="AlphaFoldDB" id="A0ABD1HD69"/>
<evidence type="ECO:0000313" key="5">
    <source>
        <dbReference type="Proteomes" id="UP001567538"/>
    </source>
</evidence>
<comment type="caution">
    <text evidence="4">The sequence shown here is derived from an EMBL/GenBank/DDBJ whole genome shotgun (WGS) entry which is preliminary data.</text>
</comment>
<dbReference type="InterPro" id="IPR052124">
    <property type="entry name" value="Rab9_kelch_effector"/>
</dbReference>